<gene>
    <name evidence="2" type="ORF">BPOR_0135g00040</name>
</gene>
<dbReference type="AlphaFoldDB" id="A0A4Z1KWJ1"/>
<feature type="transmembrane region" description="Helical" evidence="1">
    <location>
        <begin position="28"/>
        <end position="60"/>
    </location>
</feature>
<sequence length="99" mass="11150">MPPRQLLGPEWKKGYWEATSRAYKISLYLIWALIGIELGLLAISMAFAIFNGCLILVIFIGRALLKKIKREEPPKEVNEDCQEKGIEGECKPLLSEDSG</sequence>
<organism evidence="2 3">
    <name type="scientific">Botrytis porri</name>
    <dbReference type="NCBI Taxonomy" id="87229"/>
    <lineage>
        <taxon>Eukaryota</taxon>
        <taxon>Fungi</taxon>
        <taxon>Dikarya</taxon>
        <taxon>Ascomycota</taxon>
        <taxon>Pezizomycotina</taxon>
        <taxon>Leotiomycetes</taxon>
        <taxon>Helotiales</taxon>
        <taxon>Sclerotiniaceae</taxon>
        <taxon>Botrytis</taxon>
    </lineage>
</organism>
<comment type="caution">
    <text evidence="2">The sequence shown here is derived from an EMBL/GenBank/DDBJ whole genome shotgun (WGS) entry which is preliminary data.</text>
</comment>
<reference evidence="2 3" key="1">
    <citation type="submission" date="2017-12" db="EMBL/GenBank/DDBJ databases">
        <title>Comparative genomics of Botrytis spp.</title>
        <authorList>
            <person name="Valero-Jimenez C.A."/>
            <person name="Tapia P."/>
            <person name="Veloso J."/>
            <person name="Silva-Moreno E."/>
            <person name="Staats M."/>
            <person name="Valdes J.H."/>
            <person name="Van Kan J.A.L."/>
        </authorList>
    </citation>
    <scope>NUCLEOTIDE SEQUENCE [LARGE SCALE GENOMIC DNA]</scope>
    <source>
        <strain evidence="2 3">MUCL3349</strain>
    </source>
</reference>
<proteinExistence type="predicted"/>
<protein>
    <submittedName>
        <fullName evidence="2">Uncharacterized protein</fullName>
    </submittedName>
</protein>
<accession>A0A4Z1KWJ1</accession>
<evidence type="ECO:0000313" key="3">
    <source>
        <dbReference type="Proteomes" id="UP000297280"/>
    </source>
</evidence>
<keyword evidence="3" id="KW-1185">Reference proteome</keyword>
<name>A0A4Z1KWJ1_9HELO</name>
<dbReference type="Proteomes" id="UP000297280">
    <property type="component" value="Unassembled WGS sequence"/>
</dbReference>
<evidence type="ECO:0000313" key="2">
    <source>
        <dbReference type="EMBL" id="TGO88898.1"/>
    </source>
</evidence>
<keyword evidence="1" id="KW-1133">Transmembrane helix</keyword>
<dbReference type="EMBL" id="PQXO01000135">
    <property type="protein sequence ID" value="TGO88898.1"/>
    <property type="molecule type" value="Genomic_DNA"/>
</dbReference>
<evidence type="ECO:0000256" key="1">
    <source>
        <dbReference type="SAM" id="Phobius"/>
    </source>
</evidence>
<keyword evidence="1" id="KW-0812">Transmembrane</keyword>
<keyword evidence="1" id="KW-0472">Membrane</keyword>